<gene>
    <name evidence="1" type="ORF">HPB47_019677</name>
</gene>
<sequence>MSRILTRGARYFAIVHPLWRRLSRWRALATIIAIWTSSTLLSLPTLLYSTTKSYRYADHSVRTVCLLLWPDGLPYASYTDYV</sequence>
<name>A0AC60QIG5_IXOPE</name>
<dbReference type="EMBL" id="JABSTQ010009036">
    <property type="protein sequence ID" value="KAG0433706.1"/>
    <property type="molecule type" value="Genomic_DNA"/>
</dbReference>
<evidence type="ECO:0000313" key="2">
    <source>
        <dbReference type="Proteomes" id="UP000805193"/>
    </source>
</evidence>
<dbReference type="Proteomes" id="UP000805193">
    <property type="component" value="Unassembled WGS sequence"/>
</dbReference>
<proteinExistence type="predicted"/>
<keyword evidence="2" id="KW-1185">Reference proteome</keyword>
<protein>
    <submittedName>
        <fullName evidence="1">Uncharacterized protein</fullName>
    </submittedName>
</protein>
<evidence type="ECO:0000313" key="1">
    <source>
        <dbReference type="EMBL" id="KAG0433706.1"/>
    </source>
</evidence>
<accession>A0AC60QIG5</accession>
<comment type="caution">
    <text evidence="1">The sequence shown here is derived from an EMBL/GenBank/DDBJ whole genome shotgun (WGS) entry which is preliminary data.</text>
</comment>
<reference evidence="1 2" key="1">
    <citation type="journal article" date="2020" name="Cell">
        <title>Large-Scale Comparative Analyses of Tick Genomes Elucidate Their Genetic Diversity and Vector Capacities.</title>
        <authorList>
            <consortium name="Tick Genome and Microbiome Consortium (TIGMIC)"/>
            <person name="Jia N."/>
            <person name="Wang J."/>
            <person name="Shi W."/>
            <person name="Du L."/>
            <person name="Sun Y."/>
            <person name="Zhan W."/>
            <person name="Jiang J.F."/>
            <person name="Wang Q."/>
            <person name="Zhang B."/>
            <person name="Ji P."/>
            <person name="Bell-Sakyi L."/>
            <person name="Cui X.M."/>
            <person name="Yuan T.T."/>
            <person name="Jiang B.G."/>
            <person name="Yang W.F."/>
            <person name="Lam T.T."/>
            <person name="Chang Q.C."/>
            <person name="Ding S.J."/>
            <person name="Wang X.J."/>
            <person name="Zhu J.G."/>
            <person name="Ruan X.D."/>
            <person name="Zhao L."/>
            <person name="Wei J.T."/>
            <person name="Ye R.Z."/>
            <person name="Que T.C."/>
            <person name="Du C.H."/>
            <person name="Zhou Y.H."/>
            <person name="Cheng J.X."/>
            <person name="Dai P.F."/>
            <person name="Guo W.B."/>
            <person name="Han X.H."/>
            <person name="Huang E.J."/>
            <person name="Li L.F."/>
            <person name="Wei W."/>
            <person name="Gao Y.C."/>
            <person name="Liu J.Z."/>
            <person name="Shao H.Z."/>
            <person name="Wang X."/>
            <person name="Wang C.C."/>
            <person name="Yang T.C."/>
            <person name="Huo Q.B."/>
            <person name="Li W."/>
            <person name="Chen H.Y."/>
            <person name="Chen S.E."/>
            <person name="Zhou L.G."/>
            <person name="Ni X.B."/>
            <person name="Tian J.H."/>
            <person name="Sheng Y."/>
            <person name="Liu T."/>
            <person name="Pan Y.S."/>
            <person name="Xia L.Y."/>
            <person name="Li J."/>
            <person name="Zhao F."/>
            <person name="Cao W.C."/>
        </authorList>
    </citation>
    <scope>NUCLEOTIDE SEQUENCE [LARGE SCALE GENOMIC DNA]</scope>
    <source>
        <strain evidence="1">Iper-2018</strain>
    </source>
</reference>
<organism evidence="1 2">
    <name type="scientific">Ixodes persulcatus</name>
    <name type="common">Taiga tick</name>
    <dbReference type="NCBI Taxonomy" id="34615"/>
    <lineage>
        <taxon>Eukaryota</taxon>
        <taxon>Metazoa</taxon>
        <taxon>Ecdysozoa</taxon>
        <taxon>Arthropoda</taxon>
        <taxon>Chelicerata</taxon>
        <taxon>Arachnida</taxon>
        <taxon>Acari</taxon>
        <taxon>Parasitiformes</taxon>
        <taxon>Ixodida</taxon>
        <taxon>Ixodoidea</taxon>
        <taxon>Ixodidae</taxon>
        <taxon>Ixodinae</taxon>
        <taxon>Ixodes</taxon>
    </lineage>
</organism>